<dbReference type="EMBL" id="CP000092">
    <property type="protein sequence ID" value="AAZ65642.1"/>
    <property type="molecule type" value="Genomic_DNA"/>
</dbReference>
<dbReference type="eggNOG" id="COG2963">
    <property type="taxonomic scope" value="Bacteria"/>
</dbReference>
<dbReference type="GO" id="GO:0004803">
    <property type="term" value="F:transposase activity"/>
    <property type="evidence" value="ECO:0007669"/>
    <property type="project" value="InterPro"/>
</dbReference>
<dbReference type="AlphaFoldDB" id="Q46MI8"/>
<gene>
    <name evidence="1" type="ordered locus">Reut_C6339</name>
</gene>
<sequence length="167" mass="18201">MRPQPLFADAIMMEAEFDVPPLRVIRIRSNGKRDFDRRDKRQLVEACLRPGVSVAGMALKVGINTNQLRKWIRLHQVASQATAAAESALPEFVPVVEVSGVTRVTESPMVQGCLPAQAPARTQPSQRPSLVPARLTARLPNGVTIELECGGQDVALVKAMIEALGER</sequence>
<organism evidence="1">
    <name type="scientific">Cupriavidus pinatubonensis (strain JMP 134 / LMG 1197)</name>
    <name type="common">Cupriavidus necator (strain JMP 134)</name>
    <dbReference type="NCBI Taxonomy" id="264198"/>
    <lineage>
        <taxon>Bacteria</taxon>
        <taxon>Pseudomonadati</taxon>
        <taxon>Pseudomonadota</taxon>
        <taxon>Betaproteobacteria</taxon>
        <taxon>Burkholderiales</taxon>
        <taxon>Burkholderiaceae</taxon>
        <taxon>Cupriavidus</taxon>
    </lineage>
</organism>
<dbReference type="GO" id="GO:0003677">
    <property type="term" value="F:DNA binding"/>
    <property type="evidence" value="ECO:0007669"/>
    <property type="project" value="InterPro"/>
</dbReference>
<reference evidence="1" key="1">
    <citation type="submission" date="2005-08" db="EMBL/GenBank/DDBJ databases">
        <title>Complete sequence of a megaplasmid of Ralstonia eutropha JMP134.</title>
        <authorList>
            <person name="Copeland A."/>
            <person name="Lucas S."/>
            <person name="Lapidus A."/>
            <person name="Barry K."/>
            <person name="Detter J.C."/>
            <person name="Glavina T."/>
            <person name="Hammon N."/>
            <person name="Israni S."/>
            <person name="Pitluck S."/>
            <person name="Goltsman E."/>
            <person name="Martinez M."/>
            <person name="Vergez L."/>
            <person name="Larimer F."/>
            <person name="Land M."/>
            <person name="Lykidis A."/>
            <person name="Richardson P."/>
        </authorList>
    </citation>
    <scope>NUCLEOTIDE SEQUENCE [LARGE SCALE GENOMIC DNA]</scope>
    <source>
        <strain evidence="1">JMP134</strain>
        <plasmid evidence="1">megaplasmid</plasmid>
    </source>
</reference>
<protein>
    <submittedName>
        <fullName evidence="1">Transposase IS3/IS911</fullName>
    </submittedName>
</protein>
<accession>Q46MI8</accession>
<dbReference type="GO" id="GO:0006313">
    <property type="term" value="P:DNA transposition"/>
    <property type="evidence" value="ECO:0007669"/>
    <property type="project" value="InterPro"/>
</dbReference>
<dbReference type="NCBIfam" id="NF047595">
    <property type="entry name" value="IS66_ISRel24_TnpA"/>
    <property type="match status" value="1"/>
</dbReference>
<dbReference type="SUPFAM" id="SSF46689">
    <property type="entry name" value="Homeodomain-like"/>
    <property type="match status" value="1"/>
</dbReference>
<proteinExistence type="predicted"/>
<dbReference type="KEGG" id="reu:Reut_C6339"/>
<dbReference type="InterPro" id="IPR009057">
    <property type="entry name" value="Homeodomain-like_sf"/>
</dbReference>
<geneLocation type="plasmid" evidence="1">
    <name>megaplasmid</name>
</geneLocation>
<dbReference type="HOGENOM" id="CLU_111920_1_0_4"/>
<name>Q46MI8_CUPPJ</name>
<evidence type="ECO:0000313" key="1">
    <source>
        <dbReference type="EMBL" id="AAZ65642.1"/>
    </source>
</evidence>
<dbReference type="InterPro" id="IPR002514">
    <property type="entry name" value="Transposase_8"/>
</dbReference>
<dbReference type="Pfam" id="PF01527">
    <property type="entry name" value="HTH_Tnp_1"/>
    <property type="match status" value="1"/>
</dbReference>
<keyword evidence="1" id="KW-0614">Plasmid</keyword>